<evidence type="ECO:0000313" key="1">
    <source>
        <dbReference type="EMBL" id="MDQ0228348.1"/>
    </source>
</evidence>
<sequence>MFFFKKKAKITEEKIQELIQQLERAYMAKDIDQMTEMFHPDNRQISFLNHYSLMMNFQIYNIQSEILNLEIVELSEKEATFTYTRKHLYTCVNKNDENGENPNNISSYYVQIQTEGSQIWITKYSRFSELFLNTEGEILPYEQAVVPAAAQYYENMKRFIKPFTLDGFLPATYYLYSDSEFIGYYPEKERFMFVTSERFTVDYFTEMNADSIAEHTDIYLSENNLEYGAIIEQEENHSIIETKIINNDRLLHELVLSILASDGFYMIRYFKNNNSPIENEVRQSWIEQMRASATKI</sequence>
<protein>
    <recommendedName>
        <fullName evidence="3">DUF4440 domain-containing protein</fullName>
    </recommendedName>
</protein>
<name>A0ABT9Z9R2_9BACI</name>
<accession>A0ABT9Z9R2</accession>
<dbReference type="EMBL" id="JAUSTZ010000019">
    <property type="protein sequence ID" value="MDQ0228348.1"/>
    <property type="molecule type" value="Genomic_DNA"/>
</dbReference>
<reference evidence="1 2" key="1">
    <citation type="submission" date="2023-07" db="EMBL/GenBank/DDBJ databases">
        <title>Genomic Encyclopedia of Type Strains, Phase IV (KMG-IV): sequencing the most valuable type-strain genomes for metagenomic binning, comparative biology and taxonomic classification.</title>
        <authorList>
            <person name="Goeker M."/>
        </authorList>
    </citation>
    <scope>NUCLEOTIDE SEQUENCE [LARGE SCALE GENOMIC DNA]</scope>
    <source>
        <strain evidence="1 2">DSM 17723</strain>
    </source>
</reference>
<organism evidence="1 2">
    <name type="scientific">Metabacillus niabensis</name>
    <dbReference type="NCBI Taxonomy" id="324854"/>
    <lineage>
        <taxon>Bacteria</taxon>
        <taxon>Bacillati</taxon>
        <taxon>Bacillota</taxon>
        <taxon>Bacilli</taxon>
        <taxon>Bacillales</taxon>
        <taxon>Bacillaceae</taxon>
        <taxon>Metabacillus</taxon>
    </lineage>
</organism>
<proteinExistence type="predicted"/>
<comment type="caution">
    <text evidence="1">The sequence shown here is derived from an EMBL/GenBank/DDBJ whole genome shotgun (WGS) entry which is preliminary data.</text>
</comment>
<gene>
    <name evidence="1" type="ORF">J2S02_004728</name>
</gene>
<dbReference type="SUPFAM" id="SSF54427">
    <property type="entry name" value="NTF2-like"/>
    <property type="match status" value="1"/>
</dbReference>
<evidence type="ECO:0000313" key="2">
    <source>
        <dbReference type="Proteomes" id="UP001232245"/>
    </source>
</evidence>
<keyword evidence="2" id="KW-1185">Reference proteome</keyword>
<evidence type="ECO:0008006" key="3">
    <source>
        <dbReference type="Google" id="ProtNLM"/>
    </source>
</evidence>
<dbReference type="RefSeq" id="WP_307190876.1">
    <property type="nucleotide sequence ID" value="NZ_JAUSTZ010000019.1"/>
</dbReference>
<dbReference type="InterPro" id="IPR032710">
    <property type="entry name" value="NTF2-like_dom_sf"/>
</dbReference>
<dbReference type="Proteomes" id="UP001232245">
    <property type="component" value="Unassembled WGS sequence"/>
</dbReference>